<evidence type="ECO:0000313" key="11">
    <source>
        <dbReference type="EMBL" id="QNO45062.1"/>
    </source>
</evidence>
<feature type="domain" description="ABC transporter" evidence="10">
    <location>
        <begin position="5"/>
        <end position="239"/>
    </location>
</feature>
<proteinExistence type="inferred from homology"/>
<keyword evidence="4 12" id="KW-0067">ATP-binding</keyword>
<dbReference type="InterPro" id="IPR027417">
    <property type="entry name" value="P-loop_NTPase"/>
</dbReference>
<dbReference type="InterPro" id="IPR003439">
    <property type="entry name" value="ABC_transporter-like_ATP-bd"/>
</dbReference>
<dbReference type="PANTHER" id="PTHR42734">
    <property type="entry name" value="METAL TRANSPORT SYSTEM ATP-BINDING PROTEIN TM_0124-RELATED"/>
    <property type="match status" value="1"/>
</dbReference>
<evidence type="ECO:0000256" key="7">
    <source>
        <dbReference type="ARBA" id="ARBA00066387"/>
    </source>
</evidence>
<keyword evidence="3" id="KW-0547">Nucleotide-binding</keyword>
<evidence type="ECO:0000256" key="3">
    <source>
        <dbReference type="ARBA" id="ARBA00022741"/>
    </source>
</evidence>
<dbReference type="GO" id="GO:0016887">
    <property type="term" value="F:ATP hydrolysis activity"/>
    <property type="evidence" value="ECO:0007669"/>
    <property type="project" value="InterPro"/>
</dbReference>
<dbReference type="AlphaFoldDB" id="A0A7G9YDA9"/>
<evidence type="ECO:0000256" key="4">
    <source>
        <dbReference type="ARBA" id="ARBA00022840"/>
    </source>
</evidence>
<dbReference type="EMBL" id="MT631165">
    <property type="protein sequence ID" value="QNO45993.1"/>
    <property type="molecule type" value="Genomic_DNA"/>
</dbReference>
<keyword evidence="2" id="KW-0813">Transport</keyword>
<dbReference type="PROSITE" id="PS50893">
    <property type="entry name" value="ABC_TRANSPORTER_2"/>
    <property type="match status" value="1"/>
</dbReference>
<dbReference type="Pfam" id="PF00005">
    <property type="entry name" value="ABC_tran"/>
    <property type="match status" value="1"/>
</dbReference>
<accession>A0A7G9YDA9</accession>
<evidence type="ECO:0000256" key="9">
    <source>
        <dbReference type="ARBA" id="ARBA00077139"/>
    </source>
</evidence>
<dbReference type="EC" id="7.6.2.8" evidence="7"/>
<dbReference type="EMBL" id="MT631063">
    <property type="protein sequence ID" value="QNO45062.1"/>
    <property type="molecule type" value="Genomic_DNA"/>
</dbReference>
<dbReference type="SUPFAM" id="SSF52540">
    <property type="entry name" value="P-loop containing nucleoside triphosphate hydrolases"/>
    <property type="match status" value="1"/>
</dbReference>
<comment type="function">
    <text evidence="6">Required for corrinoid utilization. Probably part of the ABC transporter complex BtuCDF involved in cobalamin (vitamin B12) import. Probably responsible for energy coupling to the transport system.</text>
</comment>
<dbReference type="InterPro" id="IPR050153">
    <property type="entry name" value="Metal_Ion_Import_ABC"/>
</dbReference>
<evidence type="ECO:0000256" key="8">
    <source>
        <dbReference type="ARBA" id="ARBA00073649"/>
    </source>
</evidence>
<name>A0A7G9YDA9_9EURY</name>
<evidence type="ECO:0000256" key="6">
    <source>
        <dbReference type="ARBA" id="ARBA00058960"/>
    </source>
</evidence>
<evidence type="ECO:0000256" key="1">
    <source>
        <dbReference type="ARBA" id="ARBA00005417"/>
    </source>
</evidence>
<dbReference type="GO" id="GO:0015420">
    <property type="term" value="F:ABC-type vitamin B12 transporter activity"/>
    <property type="evidence" value="ECO:0007669"/>
    <property type="project" value="UniProtKB-EC"/>
</dbReference>
<gene>
    <name evidence="12" type="primary">btuD</name>
    <name evidence="11" type="ORF">AHLFNIOM_00009</name>
    <name evidence="12" type="ORF">BDIOFFAC_00002</name>
</gene>
<sequence length="263" mass="29396">MMIKLQAKDIVFSYDSVPILKNVSFEIPTSKLVAIVGPNGSGKSTLIKCIDRILTPQSGSILIDRKEVTRMKRMDVARNIAYVPQNSLRIFPNNVVDTVLMGRRPHLGWLSSDNDEEKVWAVLRMLGIEDLGMSNFNELSGGQQQKVLLARALVQEAEVLLLDEPTSNLDIWHQLDVMNIIRNLVDKKVITALMAVHDLNLASRYSDRMIMMKGGMIVAAGEPSYVLTPENIESVYNVEAAVRRQSETPYIIPLKQVPVGRKG</sequence>
<dbReference type="Gene3D" id="3.40.50.300">
    <property type="entry name" value="P-loop containing nucleotide triphosphate hydrolases"/>
    <property type="match status" value="1"/>
</dbReference>
<protein>
    <recommendedName>
        <fullName evidence="8">Cobalamin import ATP-binding protein BtuD</fullName>
        <ecNumber evidence="7">7.6.2.8</ecNumber>
    </recommendedName>
    <alternativeName>
        <fullName evidence="9">Vitamin B12-transporting ATPase</fullName>
    </alternativeName>
</protein>
<dbReference type="PROSITE" id="PS00211">
    <property type="entry name" value="ABC_TRANSPORTER_1"/>
    <property type="match status" value="1"/>
</dbReference>
<comment type="similarity">
    <text evidence="1">Belongs to the ABC transporter superfamily.</text>
</comment>
<dbReference type="InterPro" id="IPR003593">
    <property type="entry name" value="AAA+_ATPase"/>
</dbReference>
<dbReference type="PANTHER" id="PTHR42734:SF6">
    <property type="entry name" value="MOLYBDATE IMPORT ATP-BINDING PROTEIN MOLC"/>
    <property type="match status" value="1"/>
</dbReference>
<comment type="catalytic activity">
    <reaction evidence="5">
        <text>an R-cob(III)alamin(out) + ATP + H2O = an R-cob(III)alamin(in) + ADP + phosphate + H(+)</text>
        <dbReference type="Rhea" id="RHEA:17873"/>
        <dbReference type="ChEBI" id="CHEBI:15377"/>
        <dbReference type="ChEBI" id="CHEBI:15378"/>
        <dbReference type="ChEBI" id="CHEBI:30616"/>
        <dbReference type="ChEBI" id="CHEBI:43474"/>
        <dbReference type="ChEBI" id="CHEBI:140785"/>
        <dbReference type="ChEBI" id="CHEBI:456216"/>
        <dbReference type="EC" id="7.6.2.8"/>
    </reaction>
</comment>
<evidence type="ECO:0000313" key="12">
    <source>
        <dbReference type="EMBL" id="QNO45993.1"/>
    </source>
</evidence>
<organism evidence="12">
    <name type="scientific">Candidatus Methanogaster sp. ANME-2c ERB4</name>
    <dbReference type="NCBI Taxonomy" id="2759911"/>
    <lineage>
        <taxon>Archaea</taxon>
        <taxon>Methanobacteriati</taxon>
        <taxon>Methanobacteriota</taxon>
        <taxon>Stenosarchaea group</taxon>
        <taxon>Methanomicrobia</taxon>
        <taxon>Methanosarcinales</taxon>
        <taxon>ANME-2 cluster</taxon>
        <taxon>Candidatus Methanogasteraceae</taxon>
        <taxon>Candidatus Methanogaster</taxon>
    </lineage>
</organism>
<reference evidence="12" key="1">
    <citation type="submission" date="2020-06" db="EMBL/GenBank/DDBJ databases">
        <title>Unique genomic features of the anaerobic methanotrophic archaea.</title>
        <authorList>
            <person name="Chadwick G.L."/>
            <person name="Skennerton C.T."/>
            <person name="Laso-Perez R."/>
            <person name="Leu A.O."/>
            <person name="Speth D.R."/>
            <person name="Yu H."/>
            <person name="Morgan-Lang C."/>
            <person name="Hatzenpichler R."/>
            <person name="Goudeau D."/>
            <person name="Malmstrom R."/>
            <person name="Brazelton W.J."/>
            <person name="Woyke T."/>
            <person name="Hallam S.J."/>
            <person name="Tyson G.W."/>
            <person name="Wegener G."/>
            <person name="Boetius A."/>
            <person name="Orphan V."/>
        </authorList>
    </citation>
    <scope>NUCLEOTIDE SEQUENCE</scope>
</reference>
<dbReference type="CDD" id="cd03214">
    <property type="entry name" value="ABC_Iron-Siderophores_B12_Hemin"/>
    <property type="match status" value="1"/>
</dbReference>
<evidence type="ECO:0000256" key="5">
    <source>
        <dbReference type="ARBA" id="ARBA00050590"/>
    </source>
</evidence>
<evidence type="ECO:0000256" key="2">
    <source>
        <dbReference type="ARBA" id="ARBA00022448"/>
    </source>
</evidence>
<dbReference type="GO" id="GO:0005524">
    <property type="term" value="F:ATP binding"/>
    <property type="evidence" value="ECO:0007669"/>
    <property type="project" value="UniProtKB-KW"/>
</dbReference>
<evidence type="ECO:0000259" key="10">
    <source>
        <dbReference type="PROSITE" id="PS50893"/>
    </source>
</evidence>
<dbReference type="FunFam" id="3.40.50.300:FF:000134">
    <property type="entry name" value="Iron-enterobactin ABC transporter ATP-binding protein"/>
    <property type="match status" value="1"/>
</dbReference>
<dbReference type="SMART" id="SM00382">
    <property type="entry name" value="AAA"/>
    <property type="match status" value="1"/>
</dbReference>
<dbReference type="InterPro" id="IPR017871">
    <property type="entry name" value="ABC_transporter-like_CS"/>
</dbReference>